<organism evidence="5">
    <name type="scientific">Kribbella sp. HUAS MG21</name>
    <dbReference type="NCBI Taxonomy" id="3160966"/>
    <lineage>
        <taxon>Bacteria</taxon>
        <taxon>Bacillati</taxon>
        <taxon>Actinomycetota</taxon>
        <taxon>Actinomycetes</taxon>
        <taxon>Propionibacteriales</taxon>
        <taxon>Kribbellaceae</taxon>
        <taxon>Kribbella</taxon>
    </lineage>
</organism>
<feature type="domain" description="CBS" evidence="4">
    <location>
        <begin position="89"/>
        <end position="145"/>
    </location>
</feature>
<name>A0AAU7T8F7_9ACTN</name>
<dbReference type="PANTHER" id="PTHR43080">
    <property type="entry name" value="CBS DOMAIN-CONTAINING PROTEIN CBSX3, MITOCHONDRIAL"/>
    <property type="match status" value="1"/>
</dbReference>
<gene>
    <name evidence="5" type="ORF">ABN611_30905</name>
</gene>
<evidence type="ECO:0000313" key="5">
    <source>
        <dbReference type="EMBL" id="XBV22965.1"/>
    </source>
</evidence>
<evidence type="ECO:0000259" key="4">
    <source>
        <dbReference type="PROSITE" id="PS51371"/>
    </source>
</evidence>
<dbReference type="PROSITE" id="PS51371">
    <property type="entry name" value="CBS"/>
    <property type="match status" value="2"/>
</dbReference>
<dbReference type="InterPro" id="IPR046342">
    <property type="entry name" value="CBS_dom_sf"/>
</dbReference>
<dbReference type="Gene3D" id="3.30.1340.30">
    <property type="match status" value="1"/>
</dbReference>
<dbReference type="InterPro" id="IPR017080">
    <property type="entry name" value="UCP036990_CBS_BON"/>
</dbReference>
<dbReference type="Pfam" id="PF04972">
    <property type="entry name" value="BON"/>
    <property type="match status" value="1"/>
</dbReference>
<dbReference type="SMART" id="SM00116">
    <property type="entry name" value="CBS"/>
    <property type="match status" value="2"/>
</dbReference>
<evidence type="ECO:0000256" key="1">
    <source>
        <dbReference type="ARBA" id="ARBA00023122"/>
    </source>
</evidence>
<protein>
    <submittedName>
        <fullName evidence="5">CBS domain-containing protein</fullName>
    </submittedName>
</protein>
<dbReference type="Gene3D" id="3.10.580.10">
    <property type="entry name" value="CBS-domain"/>
    <property type="match status" value="1"/>
</dbReference>
<dbReference type="EMBL" id="CP158165">
    <property type="protein sequence ID" value="XBV22965.1"/>
    <property type="molecule type" value="Genomic_DNA"/>
</dbReference>
<keyword evidence="1 2" id="KW-0129">CBS domain</keyword>
<reference evidence="5" key="1">
    <citation type="submission" date="2024-06" db="EMBL/GenBank/DDBJ databases">
        <title>Kribbella sp. strain HUAS MG21 genome sequences.</title>
        <authorList>
            <person name="Mo P."/>
        </authorList>
    </citation>
    <scope>NUCLEOTIDE SEQUENCE</scope>
    <source>
        <strain evidence="5">HUAS MG21</strain>
    </source>
</reference>
<dbReference type="InterPro" id="IPR051257">
    <property type="entry name" value="Diverse_CBS-Domain"/>
</dbReference>
<dbReference type="SUPFAM" id="SSF54631">
    <property type="entry name" value="CBS-domain pair"/>
    <property type="match status" value="1"/>
</dbReference>
<dbReference type="InterPro" id="IPR007055">
    <property type="entry name" value="BON_dom"/>
</dbReference>
<dbReference type="PROSITE" id="PS50914">
    <property type="entry name" value="BON"/>
    <property type="match status" value="1"/>
</dbReference>
<feature type="domain" description="CBS" evidence="4">
    <location>
        <begin position="11"/>
        <end position="70"/>
    </location>
</feature>
<dbReference type="RefSeq" id="WP_350275804.1">
    <property type="nucleotide sequence ID" value="NZ_CP158165.1"/>
</dbReference>
<dbReference type="PIRSF" id="PIRSF036990">
    <property type="entry name" value="UCP036990_CBS_BON"/>
    <property type="match status" value="1"/>
</dbReference>
<proteinExistence type="predicted"/>
<dbReference type="Pfam" id="PF00571">
    <property type="entry name" value="CBS"/>
    <property type="match status" value="2"/>
</dbReference>
<sequence>MRHYLTVSDVMTKDVVTVAEDTPFKAVAAILAEHHISAVPVRDVYGGVAGVVSETDLLRKEEFQRVHRPRWSRRRHQAKAEALTAGQLMTSPAVTVEGGCTLDEAARLMAARGLTRLVVTDGDKLVGVVTRSDLLSAYLATDQETVARVRRDVIDRHLWDDPRAVEVSVLEGVVTLSGQVEKHSTAAFAEHLTTGVDGVVAVRNKLTWVVDDLSRAPGAIFY</sequence>
<dbReference type="InterPro" id="IPR000644">
    <property type="entry name" value="CBS_dom"/>
</dbReference>
<dbReference type="CDD" id="cd04586">
    <property type="entry name" value="CBS_pair_BON_assoc"/>
    <property type="match status" value="1"/>
</dbReference>
<feature type="domain" description="BON" evidence="3">
    <location>
        <begin position="142"/>
        <end position="210"/>
    </location>
</feature>
<evidence type="ECO:0000256" key="2">
    <source>
        <dbReference type="PROSITE-ProRule" id="PRU00703"/>
    </source>
</evidence>
<evidence type="ECO:0000259" key="3">
    <source>
        <dbReference type="PROSITE" id="PS50914"/>
    </source>
</evidence>
<dbReference type="AlphaFoldDB" id="A0AAU7T8F7"/>
<accession>A0AAU7T8F7</accession>
<dbReference type="PANTHER" id="PTHR43080:SF29">
    <property type="entry name" value="OS02G0818000 PROTEIN"/>
    <property type="match status" value="1"/>
</dbReference>